<evidence type="ECO:0000256" key="2">
    <source>
        <dbReference type="PROSITE-ProRule" id="PRU00325"/>
    </source>
</evidence>
<keyword evidence="1" id="KW-0378">Hydrolase</keyword>
<dbReference type="PANTHER" id="PTHR10799">
    <property type="entry name" value="SNF2/RAD54 HELICASE FAMILY"/>
    <property type="match status" value="1"/>
</dbReference>
<dbReference type="SMART" id="SM00487">
    <property type="entry name" value="DEXDc"/>
    <property type="match status" value="1"/>
</dbReference>
<dbReference type="CDD" id="cd18012">
    <property type="entry name" value="DEXQc_arch_SWI2_SNF2"/>
    <property type="match status" value="1"/>
</dbReference>
<dbReference type="GO" id="GO:0016787">
    <property type="term" value="F:hydrolase activity"/>
    <property type="evidence" value="ECO:0007669"/>
    <property type="project" value="UniProtKB-KW"/>
</dbReference>
<dbReference type="InterPro" id="IPR013663">
    <property type="entry name" value="Helicase_SWF/SNF/SWI_bac"/>
</dbReference>
<dbReference type="PROSITE" id="PS50966">
    <property type="entry name" value="ZF_SWIM"/>
    <property type="match status" value="1"/>
</dbReference>
<dbReference type="Pfam" id="PF04434">
    <property type="entry name" value="SWIM"/>
    <property type="match status" value="1"/>
</dbReference>
<evidence type="ECO:0000259" key="3">
    <source>
        <dbReference type="PROSITE" id="PS50966"/>
    </source>
</evidence>
<dbReference type="EMBL" id="AP024169">
    <property type="protein sequence ID" value="BCN32508.1"/>
    <property type="molecule type" value="Genomic_DNA"/>
</dbReference>
<dbReference type="InterPro" id="IPR001650">
    <property type="entry name" value="Helicase_C-like"/>
</dbReference>
<evidence type="ECO:0000259" key="5">
    <source>
        <dbReference type="PROSITE" id="PS51194"/>
    </source>
</evidence>
<gene>
    <name evidence="6" type="ORF">bsdtb5_38030</name>
</gene>
<keyword evidence="6" id="KW-0347">Helicase</keyword>
<feature type="domain" description="Helicase C-terminal" evidence="5">
    <location>
        <begin position="937"/>
        <end position="1099"/>
    </location>
</feature>
<dbReference type="GO" id="GO:0004386">
    <property type="term" value="F:helicase activity"/>
    <property type="evidence" value="ECO:0007669"/>
    <property type="project" value="UniProtKB-KW"/>
</dbReference>
<evidence type="ECO:0000313" key="6">
    <source>
        <dbReference type="EMBL" id="BCN32508.1"/>
    </source>
</evidence>
<name>A0A7R7IEA4_9FIRM</name>
<dbReference type="InterPro" id="IPR007527">
    <property type="entry name" value="Znf_SWIM"/>
</dbReference>
<dbReference type="Gene3D" id="3.40.50.10810">
    <property type="entry name" value="Tandem AAA-ATPase domain"/>
    <property type="match status" value="1"/>
</dbReference>
<keyword evidence="7" id="KW-1185">Reference proteome</keyword>
<dbReference type="FunFam" id="3.40.50.300:FF:000533">
    <property type="entry name" value="Helicase, Snf2 family"/>
    <property type="match status" value="1"/>
</dbReference>
<dbReference type="Pfam" id="PF08455">
    <property type="entry name" value="SNF2_assoc"/>
    <property type="match status" value="1"/>
</dbReference>
<evidence type="ECO:0000313" key="7">
    <source>
        <dbReference type="Proteomes" id="UP000595897"/>
    </source>
</evidence>
<dbReference type="RefSeq" id="WP_271713552.1">
    <property type="nucleotide sequence ID" value="NZ_AP024169.1"/>
</dbReference>
<dbReference type="CDD" id="cd18793">
    <property type="entry name" value="SF2_C_SNF"/>
    <property type="match status" value="1"/>
</dbReference>
<dbReference type="InterPro" id="IPR038718">
    <property type="entry name" value="SNF2-like_sf"/>
</dbReference>
<dbReference type="PROSITE" id="PS51194">
    <property type="entry name" value="HELICASE_CTER"/>
    <property type="match status" value="1"/>
</dbReference>
<dbReference type="InterPro" id="IPR027417">
    <property type="entry name" value="P-loop_NTPase"/>
</dbReference>
<accession>A0A7R7IEA4</accession>
<dbReference type="InterPro" id="IPR049730">
    <property type="entry name" value="SNF2/RAD54-like_C"/>
</dbReference>
<sequence>MKITKNEILSQCSQAVYQRGVILNQKECLYDVDLSEERNLSGVDYISGMVEGSGTEDYFVDVSIDSNAKTNKIRGASCDCLAYNQYPGICKHIVSMLLYYNELVDDNDSKKERNAPAETSHDLKKIIDSYLFKEKSQFCMEYNDGEVELELTFHLEAERETIELRIGKKQKYVVKDIFKLADDIKNVRSVSYGKNLEFVHRQSAFSKESLPIVNFIIDATDGKEKEHYNSIYMWGSTSQARKSLTLDALHLDRLMELYEDKEILVDLHQGNDKTKVHIKRENPRLPVYILGIKNKQKESMLGEIESAQITMENILLLMGRKQCYIMYHGVIHICGLEYYHQYESFLNIMSENIERARKSYFPLQIMQPTLELASADFATFSSKILPVLQSGMDVKVKDIDFNDYRPVEAVIQIHLDLVKGNAVTCKVEEIYGEEVVNLITETSDMQSNRDYEKEYKTRYQVEKYFNQIDKKNKLYYLQDEDSLLLLLEEGVEELNKIGQVYVSEAFKKVRIVTTPSVSTGVSVSGGLLSFSFDVQGIERKEMENILSDYKKRKKYHRLKSGEFIKLQDNGLEMLLEISEGLHLKDADFKEGNVILPMYRALYLDSVIRENANKAKAERDGEFRTLIREMKSTEDSEFMVPKEVKAELRPYQENGYQWLRTLGKYGFGGILADDMGLGKTLQVITLLTASKEGTSIVVCPASLVYNWDSECTKFSPRLRVCTVIGSAEQRKRMIQESNQYDLLITSYDLLKRDIEYYQELQFNYHIIDEAQYIKNSNTQAAEAVKAIKSRCRFALTGTPIENRLSELWSIFDFLMPGYMYSYNRFKNEFEKAIVESQDNVATLRLQRMIKPFILRRLKKEVLKELPDKLEEIVYAKLEEEQEKLYKANEKKIIEQLANKSESDYNQDKLQVLAAITQLRQICCDPSLCYENYESGSAKLDTCVEIVDNAVSAGHKLLIFSQFATMLERIQGSLEQKGMRTLLLTGKTSKEKRKEMVNEFQEGKKDVFLISLKAGGTGLNLTAADIVIHYDPWWNIAAQNQATDRAHRIGQENTVTVMKLIAKDTIEERILKLQDTKKELADQIISAEGISLSAMSKEELLQVLEG</sequence>
<organism evidence="6 7">
    <name type="scientific">Anaeromicropila herbilytica</name>
    <dbReference type="NCBI Taxonomy" id="2785025"/>
    <lineage>
        <taxon>Bacteria</taxon>
        <taxon>Bacillati</taxon>
        <taxon>Bacillota</taxon>
        <taxon>Clostridia</taxon>
        <taxon>Lachnospirales</taxon>
        <taxon>Lachnospiraceae</taxon>
        <taxon>Anaeromicropila</taxon>
    </lineage>
</organism>
<keyword evidence="6" id="KW-0067">ATP-binding</keyword>
<dbReference type="Proteomes" id="UP000595897">
    <property type="component" value="Chromosome"/>
</dbReference>
<dbReference type="Pfam" id="PF00176">
    <property type="entry name" value="SNF2-rel_dom"/>
    <property type="match status" value="1"/>
</dbReference>
<feature type="domain" description="Helicase ATP-binding" evidence="4">
    <location>
        <begin position="659"/>
        <end position="816"/>
    </location>
</feature>
<feature type="domain" description="SWIM-type" evidence="3">
    <location>
        <begin position="58"/>
        <end position="101"/>
    </location>
</feature>
<keyword evidence="2" id="KW-0862">Zinc</keyword>
<dbReference type="GO" id="GO:0008270">
    <property type="term" value="F:zinc ion binding"/>
    <property type="evidence" value="ECO:0007669"/>
    <property type="project" value="UniProtKB-KW"/>
</dbReference>
<dbReference type="SUPFAM" id="SSF52540">
    <property type="entry name" value="P-loop containing nucleoside triphosphate hydrolases"/>
    <property type="match status" value="2"/>
</dbReference>
<keyword evidence="2" id="KW-0863">Zinc-finger</keyword>
<evidence type="ECO:0000256" key="1">
    <source>
        <dbReference type="ARBA" id="ARBA00022801"/>
    </source>
</evidence>
<protein>
    <submittedName>
        <fullName evidence="6">DEAD/DEAH box helicase</fullName>
    </submittedName>
</protein>
<reference evidence="6 7" key="1">
    <citation type="submission" date="2020-11" db="EMBL/GenBank/DDBJ databases">
        <title>Draft genome sequencing of a Lachnospiraceae strain isolated from anoxic soil subjected to BSD treatment.</title>
        <authorList>
            <person name="Uek A."/>
            <person name="Tonouchi A."/>
        </authorList>
    </citation>
    <scope>NUCLEOTIDE SEQUENCE [LARGE SCALE GENOMIC DNA]</scope>
    <source>
        <strain evidence="6 7">TB5</strain>
    </source>
</reference>
<keyword evidence="6" id="KW-0547">Nucleotide-binding</keyword>
<dbReference type="KEGG" id="ahb:bsdtb5_38030"/>
<dbReference type="PROSITE" id="PS51192">
    <property type="entry name" value="HELICASE_ATP_BIND_1"/>
    <property type="match status" value="1"/>
</dbReference>
<dbReference type="Gene3D" id="3.40.50.300">
    <property type="entry name" value="P-loop containing nucleotide triphosphate hydrolases"/>
    <property type="match status" value="1"/>
</dbReference>
<evidence type="ECO:0000259" key="4">
    <source>
        <dbReference type="PROSITE" id="PS51192"/>
    </source>
</evidence>
<dbReference type="InterPro" id="IPR000330">
    <property type="entry name" value="SNF2_N"/>
</dbReference>
<keyword evidence="2" id="KW-0479">Metal-binding</keyword>
<dbReference type="AlphaFoldDB" id="A0A7R7IEA4"/>
<dbReference type="InterPro" id="IPR014001">
    <property type="entry name" value="Helicase_ATP-bd"/>
</dbReference>
<dbReference type="SMART" id="SM00490">
    <property type="entry name" value="HELICc"/>
    <property type="match status" value="1"/>
</dbReference>
<dbReference type="GO" id="GO:0005524">
    <property type="term" value="F:ATP binding"/>
    <property type="evidence" value="ECO:0007669"/>
    <property type="project" value="InterPro"/>
</dbReference>
<proteinExistence type="predicted"/>
<dbReference type="Pfam" id="PF00271">
    <property type="entry name" value="Helicase_C"/>
    <property type="match status" value="1"/>
</dbReference>